<organism evidence="8 9">
    <name type="scientific">Austropuccinia psidii MF-1</name>
    <dbReference type="NCBI Taxonomy" id="1389203"/>
    <lineage>
        <taxon>Eukaryota</taxon>
        <taxon>Fungi</taxon>
        <taxon>Dikarya</taxon>
        <taxon>Basidiomycota</taxon>
        <taxon>Pucciniomycotina</taxon>
        <taxon>Pucciniomycetes</taxon>
        <taxon>Pucciniales</taxon>
        <taxon>Sphaerophragmiaceae</taxon>
        <taxon>Austropuccinia</taxon>
    </lineage>
</organism>
<feature type="coiled-coil region" evidence="6">
    <location>
        <begin position="201"/>
        <end position="242"/>
    </location>
</feature>
<evidence type="ECO:0000256" key="7">
    <source>
        <dbReference type="SAM" id="MobiDB-lite"/>
    </source>
</evidence>
<evidence type="ECO:0000256" key="2">
    <source>
        <dbReference type="ARBA" id="ARBA00022553"/>
    </source>
</evidence>
<evidence type="ECO:0000256" key="1">
    <source>
        <dbReference type="ARBA" id="ARBA00004123"/>
    </source>
</evidence>
<keyword evidence="2" id="KW-0597">Phosphoprotein</keyword>
<keyword evidence="3" id="KW-0677">Repeat</keyword>
<keyword evidence="4" id="KW-0040">ANK repeat</keyword>
<accession>A0A9Q3HFJ7</accession>
<feature type="region of interest" description="Disordered" evidence="7">
    <location>
        <begin position="17"/>
        <end position="36"/>
    </location>
</feature>
<keyword evidence="9" id="KW-1185">Reference proteome</keyword>
<dbReference type="PANTHER" id="PTHR15263">
    <property type="entry name" value="I-KAPPA-B-LIKE PROTEIN IKBL"/>
    <property type="match status" value="1"/>
</dbReference>
<dbReference type="EMBL" id="AVOT02015976">
    <property type="protein sequence ID" value="MBW0500754.1"/>
    <property type="molecule type" value="Genomic_DNA"/>
</dbReference>
<evidence type="ECO:0000256" key="3">
    <source>
        <dbReference type="ARBA" id="ARBA00022737"/>
    </source>
</evidence>
<sequence>MTLILRCGRFKFNLRPSSSDGRDNADLLRPTSPSSYSITRNSLPKFNMVLGKLRMKNTEPNLNGAQSFKPHRRRHKTRSPSIDPEVFAPKGHPDGVPTGTPSASHSFKGKQKDHGNDRCREDDDFRLKLQDALEADNDDIRFESLLQDDLYLPRRWQDHQSRAHALGDLNGHRLGQLESEEYEEYVRKRMWSRTHRTHYLYTKEQEERQKIEHEKAQQARKKQKLEAKKRAEQAALKESKRILKEQQRCRNTYYQRWEIINAILLSNDSDHQPDQTEFKSALDDAARRIIDFEEIPWPVYSCGPDACFPQLSSHIDQLNSSSIQQFLIGHLEAQDLAFKKKILRTALLSYHPDRFDRLVGKVKNTGQGPQKAKEWGLRVSQVLNELNSTLS</sequence>
<proteinExistence type="predicted"/>
<protein>
    <submittedName>
        <fullName evidence="8">Uncharacterized protein</fullName>
    </submittedName>
</protein>
<dbReference type="GO" id="GO:0043124">
    <property type="term" value="P:negative regulation of canonical NF-kappaB signal transduction"/>
    <property type="evidence" value="ECO:0007669"/>
    <property type="project" value="InterPro"/>
</dbReference>
<feature type="compositionally biased region" description="Basic and acidic residues" evidence="7">
    <location>
        <begin position="110"/>
        <end position="119"/>
    </location>
</feature>
<name>A0A9Q3HFJ7_9BASI</name>
<evidence type="ECO:0000313" key="9">
    <source>
        <dbReference type="Proteomes" id="UP000765509"/>
    </source>
</evidence>
<gene>
    <name evidence="8" type="ORF">O181_040469</name>
</gene>
<keyword evidence="5" id="KW-0539">Nucleus</keyword>
<keyword evidence="6" id="KW-0175">Coiled coil</keyword>
<dbReference type="OrthoDB" id="412109at2759"/>
<dbReference type="GO" id="GO:0005634">
    <property type="term" value="C:nucleus"/>
    <property type="evidence" value="ECO:0007669"/>
    <property type="project" value="UniProtKB-SubCell"/>
</dbReference>
<evidence type="ECO:0000256" key="5">
    <source>
        <dbReference type="ARBA" id="ARBA00023242"/>
    </source>
</evidence>
<dbReference type="InterPro" id="IPR038753">
    <property type="entry name" value="NFKBIL1"/>
</dbReference>
<evidence type="ECO:0000256" key="6">
    <source>
        <dbReference type="SAM" id="Coils"/>
    </source>
</evidence>
<comment type="caution">
    <text evidence="8">The sequence shown here is derived from an EMBL/GenBank/DDBJ whole genome shotgun (WGS) entry which is preliminary data.</text>
</comment>
<dbReference type="AlphaFoldDB" id="A0A9Q3HFJ7"/>
<feature type="compositionally biased region" description="Basic residues" evidence="7">
    <location>
        <begin position="69"/>
        <end position="78"/>
    </location>
</feature>
<dbReference type="PANTHER" id="PTHR15263:SF1">
    <property type="entry name" value="NF-KAPPA-B INHIBITOR-LIKE PROTEIN 1"/>
    <property type="match status" value="1"/>
</dbReference>
<feature type="region of interest" description="Disordered" evidence="7">
    <location>
        <begin position="57"/>
        <end position="119"/>
    </location>
</feature>
<dbReference type="Proteomes" id="UP000765509">
    <property type="component" value="Unassembled WGS sequence"/>
</dbReference>
<reference evidence="8" key="1">
    <citation type="submission" date="2021-03" db="EMBL/GenBank/DDBJ databases">
        <title>Draft genome sequence of rust myrtle Austropuccinia psidii MF-1, a brazilian biotype.</title>
        <authorList>
            <person name="Quecine M.C."/>
            <person name="Pachon D.M.R."/>
            <person name="Bonatelli M.L."/>
            <person name="Correr F.H."/>
            <person name="Franceschini L.M."/>
            <person name="Leite T.F."/>
            <person name="Margarido G.R.A."/>
            <person name="Almeida C.A."/>
            <person name="Ferrarezi J.A."/>
            <person name="Labate C.A."/>
        </authorList>
    </citation>
    <scope>NUCLEOTIDE SEQUENCE</scope>
    <source>
        <strain evidence="8">MF-1</strain>
    </source>
</reference>
<evidence type="ECO:0000313" key="8">
    <source>
        <dbReference type="EMBL" id="MBW0500754.1"/>
    </source>
</evidence>
<comment type="subcellular location">
    <subcellularLocation>
        <location evidence="1">Nucleus</location>
    </subcellularLocation>
</comment>
<evidence type="ECO:0000256" key="4">
    <source>
        <dbReference type="ARBA" id="ARBA00023043"/>
    </source>
</evidence>